<gene>
    <name evidence="3" type="ORF">GCWU000324_02000</name>
</gene>
<feature type="coiled-coil region" evidence="1">
    <location>
        <begin position="18"/>
        <end position="52"/>
    </location>
</feature>
<proteinExistence type="predicted"/>
<comment type="caution">
    <text evidence="3">The sequence shown here is derived from an EMBL/GenBank/DDBJ whole genome shotgun (WGS) entry which is preliminary data.</text>
</comment>
<feature type="region of interest" description="Disordered" evidence="2">
    <location>
        <begin position="132"/>
        <end position="154"/>
    </location>
</feature>
<keyword evidence="1" id="KW-0175">Coiled coil</keyword>
<protein>
    <submittedName>
        <fullName evidence="3">Uncharacterized protein</fullName>
    </submittedName>
</protein>
<name>C4GIX8_9NEIS</name>
<keyword evidence="4" id="KW-1185">Reference proteome</keyword>
<dbReference type="Proteomes" id="UP000003009">
    <property type="component" value="Unassembled WGS sequence"/>
</dbReference>
<dbReference type="AlphaFoldDB" id="C4GIX8"/>
<organism evidence="3 4">
    <name type="scientific">Kingella oralis ATCC 51147</name>
    <dbReference type="NCBI Taxonomy" id="629741"/>
    <lineage>
        <taxon>Bacteria</taxon>
        <taxon>Pseudomonadati</taxon>
        <taxon>Pseudomonadota</taxon>
        <taxon>Betaproteobacteria</taxon>
        <taxon>Neisseriales</taxon>
        <taxon>Neisseriaceae</taxon>
        <taxon>Kingella</taxon>
    </lineage>
</organism>
<evidence type="ECO:0000313" key="4">
    <source>
        <dbReference type="Proteomes" id="UP000003009"/>
    </source>
</evidence>
<dbReference type="EMBL" id="ACJW02000003">
    <property type="protein sequence ID" value="EEP67750.1"/>
    <property type="molecule type" value="Genomic_DNA"/>
</dbReference>
<evidence type="ECO:0000256" key="2">
    <source>
        <dbReference type="SAM" id="MobiDB-lite"/>
    </source>
</evidence>
<accession>C4GIX8</accession>
<sequence length="154" mass="18411">MLFAILTAAILWLLFRLAAHKQQEQALYEQELDELRQELQLLQRENEFLAQMEARLIPRLLAHFSDYQDYLITQQIPTRKKQPMQIKIARPTYWQPENEPESIEQPETWQLESNPAQWELELAALRAARQDAPQWDEWQKKRQPEKAAYPQVST</sequence>
<dbReference type="RefSeq" id="WP_003796858.1">
    <property type="nucleotide sequence ID" value="NZ_GG665872.1"/>
</dbReference>
<reference evidence="3" key="1">
    <citation type="submission" date="2009-04" db="EMBL/GenBank/DDBJ databases">
        <authorList>
            <person name="Weinstock G."/>
            <person name="Sodergren E."/>
            <person name="Clifton S."/>
            <person name="Fulton L."/>
            <person name="Fulton B."/>
            <person name="Courtney L."/>
            <person name="Fronick C."/>
            <person name="Harrison M."/>
            <person name="Strong C."/>
            <person name="Farmer C."/>
            <person name="Delahaunty K."/>
            <person name="Markovic C."/>
            <person name="Hall O."/>
            <person name="Minx P."/>
            <person name="Tomlinson C."/>
            <person name="Mitreva M."/>
            <person name="Nelson J."/>
            <person name="Hou S."/>
            <person name="Wollam A."/>
            <person name="Pepin K.H."/>
            <person name="Johnson M."/>
            <person name="Bhonagiri V."/>
            <person name="Nash W.E."/>
            <person name="Warren W."/>
            <person name="Chinwalla A."/>
            <person name="Mardis E.R."/>
            <person name="Wilson R.K."/>
        </authorList>
    </citation>
    <scope>NUCLEOTIDE SEQUENCE [LARGE SCALE GENOMIC DNA]</scope>
    <source>
        <strain evidence="3">ATCC 51147</strain>
    </source>
</reference>
<dbReference type="GeneID" id="84906035"/>
<evidence type="ECO:0000256" key="1">
    <source>
        <dbReference type="SAM" id="Coils"/>
    </source>
</evidence>
<dbReference type="STRING" id="629741.GCWU000324_02000"/>
<dbReference type="HOGENOM" id="CLU_1701925_0_0_4"/>
<evidence type="ECO:0000313" key="3">
    <source>
        <dbReference type="EMBL" id="EEP67750.1"/>
    </source>
</evidence>